<evidence type="ECO:0000256" key="3">
    <source>
        <dbReference type="ARBA" id="ARBA00023002"/>
    </source>
</evidence>
<evidence type="ECO:0000256" key="5">
    <source>
        <dbReference type="ARBA" id="ARBA00025719"/>
    </source>
</evidence>
<dbReference type="Gene3D" id="3.40.30.10">
    <property type="entry name" value="Glutaredoxin"/>
    <property type="match status" value="1"/>
</dbReference>
<accession>A0AAD5LJX5</accession>
<dbReference type="FunFam" id="3.40.30.10:FF:000011">
    <property type="entry name" value="Peroxiredoxin PRX1"/>
    <property type="match status" value="1"/>
</dbReference>
<feature type="active site" description="Cysteine sulfenic acid (-SOH) intermediate; for peroxidase activity" evidence="7">
    <location>
        <position position="60"/>
    </location>
</feature>
<evidence type="ECO:0000256" key="6">
    <source>
        <dbReference type="PIRNR" id="PIRNR000239"/>
    </source>
</evidence>
<evidence type="ECO:0000313" key="10">
    <source>
        <dbReference type="Proteomes" id="UP001209570"/>
    </source>
</evidence>
<dbReference type="SUPFAM" id="SSF52833">
    <property type="entry name" value="Thioredoxin-like"/>
    <property type="match status" value="1"/>
</dbReference>
<evidence type="ECO:0000313" key="9">
    <source>
        <dbReference type="EMBL" id="KAJ0403928.1"/>
    </source>
</evidence>
<dbReference type="PANTHER" id="PTHR43503">
    <property type="entry name" value="MCG48959-RELATED"/>
    <property type="match status" value="1"/>
</dbReference>
<dbReference type="InterPro" id="IPR000866">
    <property type="entry name" value="AhpC/TSA"/>
</dbReference>
<comment type="function">
    <text evidence="6">Thiol-specific peroxidase that catalyzes the reduction of hydrogen peroxide and organic hydroperoxides to water and alcohols, respectively.</text>
</comment>
<dbReference type="GO" id="GO:0045454">
    <property type="term" value="P:cell redox homeostasis"/>
    <property type="evidence" value="ECO:0007669"/>
    <property type="project" value="TreeGrafter"/>
</dbReference>
<dbReference type="EMBL" id="JAKCXM010000072">
    <property type="protein sequence ID" value="KAJ0403928.1"/>
    <property type="molecule type" value="Genomic_DNA"/>
</dbReference>
<dbReference type="AlphaFoldDB" id="A0AAD5LJX5"/>
<keyword evidence="2 6" id="KW-0049">Antioxidant</keyword>
<name>A0AAD5LJX5_PYTIN</name>
<dbReference type="InterPro" id="IPR019479">
    <property type="entry name" value="Peroxiredoxin_C"/>
</dbReference>
<dbReference type="InterPro" id="IPR036249">
    <property type="entry name" value="Thioredoxin-like_sf"/>
</dbReference>
<evidence type="ECO:0000256" key="7">
    <source>
        <dbReference type="PIRSR" id="PIRSR000239-1"/>
    </source>
</evidence>
<dbReference type="Pfam" id="PF10417">
    <property type="entry name" value="1-cysPrx_C"/>
    <property type="match status" value="1"/>
</dbReference>
<keyword evidence="3 6" id="KW-0560">Oxidoreductase</keyword>
<evidence type="ECO:0000256" key="4">
    <source>
        <dbReference type="ARBA" id="ARBA00023284"/>
    </source>
</evidence>
<dbReference type="PANTHER" id="PTHR43503:SF4">
    <property type="entry name" value="PEROXIREDOXIN-6"/>
    <property type="match status" value="1"/>
</dbReference>
<dbReference type="Pfam" id="PF00578">
    <property type="entry name" value="AhpC-TSA"/>
    <property type="match status" value="1"/>
</dbReference>
<feature type="domain" description="Thioredoxin" evidence="8">
    <location>
        <begin position="17"/>
        <end position="180"/>
    </location>
</feature>
<keyword evidence="10" id="KW-1185">Reference proteome</keyword>
<dbReference type="InterPro" id="IPR024706">
    <property type="entry name" value="Peroxiredoxin_AhpC-typ"/>
</dbReference>
<proteinExistence type="inferred from homology"/>
<keyword evidence="1 6" id="KW-0575">Peroxidase</keyword>
<dbReference type="Proteomes" id="UP001209570">
    <property type="component" value="Unassembled WGS sequence"/>
</dbReference>
<dbReference type="GO" id="GO:0051920">
    <property type="term" value="F:peroxiredoxin activity"/>
    <property type="evidence" value="ECO:0007669"/>
    <property type="project" value="InterPro"/>
</dbReference>
<comment type="similarity">
    <text evidence="5">Belongs to the peroxiredoxin family. Prx6 subfamily.</text>
</comment>
<evidence type="ECO:0000256" key="2">
    <source>
        <dbReference type="ARBA" id="ARBA00022862"/>
    </source>
</evidence>
<dbReference type="FunFam" id="3.30.1020.10:FF:000001">
    <property type="entry name" value="1-Cys peroxiredoxin"/>
    <property type="match status" value="1"/>
</dbReference>
<reference evidence="9" key="1">
    <citation type="submission" date="2021-12" db="EMBL/GenBank/DDBJ databases">
        <title>Prjna785345.</title>
        <authorList>
            <person name="Rujirawat T."/>
            <person name="Krajaejun T."/>
        </authorList>
    </citation>
    <scope>NUCLEOTIDE SEQUENCE</scope>
    <source>
        <strain evidence="9">Pi057C3</strain>
    </source>
</reference>
<gene>
    <name evidence="9" type="ORF">P43SY_009421</name>
</gene>
<keyword evidence="4 6" id="KW-0676">Redox-active center</keyword>
<dbReference type="Gene3D" id="3.30.1020.10">
    <property type="entry name" value="Antioxidant, Horf6, Chain A, domain2"/>
    <property type="match status" value="1"/>
</dbReference>
<dbReference type="PROSITE" id="PS51352">
    <property type="entry name" value="THIOREDOXIN_2"/>
    <property type="match status" value="1"/>
</dbReference>
<evidence type="ECO:0000256" key="1">
    <source>
        <dbReference type="ARBA" id="ARBA00022559"/>
    </source>
</evidence>
<comment type="caution">
    <text evidence="9">The sequence shown here is derived from an EMBL/GenBank/DDBJ whole genome shotgun (WGS) entry which is preliminary data.</text>
</comment>
<dbReference type="InterPro" id="IPR013766">
    <property type="entry name" value="Thioredoxin_domain"/>
</dbReference>
<organism evidence="9 10">
    <name type="scientific">Pythium insidiosum</name>
    <name type="common">Pythiosis disease agent</name>
    <dbReference type="NCBI Taxonomy" id="114742"/>
    <lineage>
        <taxon>Eukaryota</taxon>
        <taxon>Sar</taxon>
        <taxon>Stramenopiles</taxon>
        <taxon>Oomycota</taxon>
        <taxon>Peronosporomycetes</taxon>
        <taxon>Pythiales</taxon>
        <taxon>Pythiaceae</taxon>
        <taxon>Pythium</taxon>
    </lineage>
</organism>
<evidence type="ECO:0000259" key="8">
    <source>
        <dbReference type="PROSITE" id="PS51352"/>
    </source>
</evidence>
<dbReference type="GO" id="GO:0005739">
    <property type="term" value="C:mitochondrion"/>
    <property type="evidence" value="ECO:0007669"/>
    <property type="project" value="TreeGrafter"/>
</dbReference>
<sequence length="235" mass="25611">MSSSPSTSSALRNTRGFTLLDPLPDLSFSASDGTSSSLQSYFKGSWGLLFSHPDDFTPICTTELGELARLDNAGEFKSRGVKLLGLSCNSVESHVSWIRDIEAFSGARVEYPIIADPTRAIAAELGMLAQDDVDKQGLPLTVRTLFVVDPEVRIRLTLTYPASTGRNFVEVLRVLDSLQLTDAHKVATPANWKRGDPVCVAANVPVDDAIKAFPDFSIEKLPSGKEYLRFTSQVE</sequence>
<protein>
    <recommendedName>
        <fullName evidence="8">Thioredoxin domain-containing protein</fullName>
    </recommendedName>
</protein>
<dbReference type="PIRSF" id="PIRSF000239">
    <property type="entry name" value="AHPC"/>
    <property type="match status" value="1"/>
</dbReference>
<dbReference type="GO" id="GO:0005829">
    <property type="term" value="C:cytosol"/>
    <property type="evidence" value="ECO:0007669"/>
    <property type="project" value="TreeGrafter"/>
</dbReference>